<feature type="domain" description="Serine aminopeptidase S33" evidence="1">
    <location>
        <begin position="45"/>
        <end position="155"/>
    </location>
</feature>
<dbReference type="AlphaFoldDB" id="A0AAD5G2V4"/>
<dbReference type="Proteomes" id="UP001206925">
    <property type="component" value="Unassembled WGS sequence"/>
</dbReference>
<evidence type="ECO:0000313" key="2">
    <source>
        <dbReference type="EMBL" id="KAI7725653.1"/>
    </source>
</evidence>
<evidence type="ECO:0000313" key="3">
    <source>
        <dbReference type="Proteomes" id="UP001206925"/>
    </source>
</evidence>
<organism evidence="2 3">
    <name type="scientific">Ambrosia artemisiifolia</name>
    <name type="common">Common ragweed</name>
    <dbReference type="NCBI Taxonomy" id="4212"/>
    <lineage>
        <taxon>Eukaryota</taxon>
        <taxon>Viridiplantae</taxon>
        <taxon>Streptophyta</taxon>
        <taxon>Embryophyta</taxon>
        <taxon>Tracheophyta</taxon>
        <taxon>Spermatophyta</taxon>
        <taxon>Magnoliopsida</taxon>
        <taxon>eudicotyledons</taxon>
        <taxon>Gunneridae</taxon>
        <taxon>Pentapetalae</taxon>
        <taxon>asterids</taxon>
        <taxon>campanulids</taxon>
        <taxon>Asterales</taxon>
        <taxon>Asteraceae</taxon>
        <taxon>Asteroideae</taxon>
        <taxon>Heliantheae alliance</taxon>
        <taxon>Heliantheae</taxon>
        <taxon>Ambrosia</taxon>
    </lineage>
</organism>
<comment type="caution">
    <text evidence="2">The sequence shown here is derived from an EMBL/GenBank/DDBJ whole genome shotgun (WGS) entry which is preliminary data.</text>
</comment>
<dbReference type="InterPro" id="IPR022742">
    <property type="entry name" value="Hydrolase_4"/>
</dbReference>
<gene>
    <name evidence="2" type="ORF">M8C21_001678</name>
</gene>
<evidence type="ECO:0000259" key="1">
    <source>
        <dbReference type="Pfam" id="PF12146"/>
    </source>
</evidence>
<sequence>KKKRKKRMATGGMIRVSNSGIEEKKIIIENNCGEKLVGLLQETGSKQIVILCHGFRDSKKYSMMVDLALALEKQGLTSFRFDFSGNGESEGLFQFSNYYKEVNDLKAVVQHFTAVNRVTTAILGHSKGGTVVLLYASLYHDIHTVVNVSSRYNMDSGLEDRLGKNYMERTKKDGFIDIKSKKGKVLYRVTEESLMEWMNINMHEACLKVDQNCRVLTVHGSIDEVIPIEDALEFAKIIPNHELRIIEGANHGYSNCRGELTSVVLDFIKVNMHRV</sequence>
<accession>A0AAD5G2V4</accession>
<keyword evidence="3" id="KW-1185">Reference proteome</keyword>
<dbReference type="Pfam" id="PF12146">
    <property type="entry name" value="Hydrolase_4"/>
    <property type="match status" value="1"/>
</dbReference>
<dbReference type="SUPFAM" id="SSF53474">
    <property type="entry name" value="alpha/beta-Hydrolases"/>
    <property type="match status" value="1"/>
</dbReference>
<dbReference type="EMBL" id="JAMZMK010011887">
    <property type="protein sequence ID" value="KAI7725653.1"/>
    <property type="molecule type" value="Genomic_DNA"/>
</dbReference>
<feature type="non-terminal residue" evidence="2">
    <location>
        <position position="1"/>
    </location>
</feature>
<dbReference type="Gene3D" id="3.40.50.1820">
    <property type="entry name" value="alpha/beta hydrolase"/>
    <property type="match status" value="1"/>
</dbReference>
<dbReference type="PANTHER" id="PTHR42886:SF82">
    <property type="entry name" value="FERULOYL ESTERASE"/>
    <property type="match status" value="1"/>
</dbReference>
<dbReference type="PANTHER" id="PTHR42886">
    <property type="entry name" value="RE40534P-RELATED"/>
    <property type="match status" value="1"/>
</dbReference>
<protein>
    <recommendedName>
        <fullName evidence="1">Serine aminopeptidase S33 domain-containing protein</fullName>
    </recommendedName>
</protein>
<name>A0AAD5G2V4_AMBAR</name>
<proteinExistence type="predicted"/>
<reference evidence="2" key="1">
    <citation type="submission" date="2022-06" db="EMBL/GenBank/DDBJ databases">
        <title>Uncovering the hologenomic basis of an extraordinary plant invasion.</title>
        <authorList>
            <person name="Bieker V.C."/>
            <person name="Martin M.D."/>
            <person name="Gilbert T."/>
            <person name="Hodgins K."/>
            <person name="Battlay P."/>
            <person name="Petersen B."/>
            <person name="Wilson J."/>
        </authorList>
    </citation>
    <scope>NUCLEOTIDE SEQUENCE</scope>
    <source>
        <strain evidence="2">AA19_3_7</strain>
        <tissue evidence="2">Leaf</tissue>
    </source>
</reference>
<dbReference type="InterPro" id="IPR029058">
    <property type="entry name" value="AB_hydrolase_fold"/>
</dbReference>